<dbReference type="PRINTS" id="PR00069">
    <property type="entry name" value="ALDKETRDTASE"/>
</dbReference>
<organism evidence="4 5">
    <name type="scientific">Microbacterium testaceum</name>
    <name type="common">Aureobacterium testaceum</name>
    <name type="synonym">Brevibacterium testaceum</name>
    <dbReference type="NCBI Taxonomy" id="2033"/>
    <lineage>
        <taxon>Bacteria</taxon>
        <taxon>Bacillati</taxon>
        <taxon>Actinomycetota</taxon>
        <taxon>Actinomycetes</taxon>
        <taxon>Micrococcales</taxon>
        <taxon>Microbacteriaceae</taxon>
        <taxon>Microbacterium</taxon>
    </lineage>
</organism>
<evidence type="ECO:0000259" key="3">
    <source>
        <dbReference type="Pfam" id="PF00248"/>
    </source>
</evidence>
<sequence>MNSRYLGATGISVSDTALGTMNFGGFGNTDRAEVARMIHTAIDAGISLIDTADRYGDGESERIVGEAIRGRRDEVVLATKFGLPDTPDANRRGASPRWIRRAVEASLQRLGTDHIDLYQLHRYDWNTGLDETLGALSDLKSAGLIRAFGHSMFPAEKIVEAQWIADRRGHARFVTEQARYSLLNRRVETSVLPTARRYDMGILTFSPLANGWLSGRDLSENSRARLSPGMFDRADPANARRWRIVEQLKDVASQAGMTLPHLATAFVRVHPAVTAVIVGPRTPAQLDDLIVAAQTTLTADVLDAVDAIVTPGSETLPADYLTDPPSLSDPTQRRR</sequence>
<dbReference type="PANTHER" id="PTHR43364">
    <property type="entry name" value="NADH-SPECIFIC METHYLGLYOXAL REDUCTASE-RELATED"/>
    <property type="match status" value="1"/>
</dbReference>
<dbReference type="PANTHER" id="PTHR43364:SF4">
    <property type="entry name" value="NAD(P)-LINKED OXIDOREDUCTASE SUPERFAMILY PROTEIN"/>
    <property type="match status" value="1"/>
</dbReference>
<feature type="domain" description="NADP-dependent oxidoreductase" evidence="3">
    <location>
        <begin position="18"/>
        <end position="308"/>
    </location>
</feature>
<proteinExistence type="predicted"/>
<dbReference type="InterPro" id="IPR020471">
    <property type="entry name" value="AKR"/>
</dbReference>
<gene>
    <name evidence="4" type="ORF">RSA3_16190</name>
</gene>
<dbReference type="PATRIC" id="fig|2033.7.peg.423"/>
<dbReference type="Gene3D" id="3.20.20.100">
    <property type="entry name" value="NADP-dependent oxidoreductase domain"/>
    <property type="match status" value="1"/>
</dbReference>
<dbReference type="Pfam" id="PF00248">
    <property type="entry name" value="Aldo_ket_red"/>
    <property type="match status" value="1"/>
</dbReference>
<dbReference type="Proteomes" id="UP000072189">
    <property type="component" value="Unassembled WGS sequence"/>
</dbReference>
<dbReference type="InterPro" id="IPR050523">
    <property type="entry name" value="AKR_Detox_Biosynth"/>
</dbReference>
<dbReference type="EMBL" id="LDRV01000112">
    <property type="protein sequence ID" value="KTS07997.1"/>
    <property type="molecule type" value="Genomic_DNA"/>
</dbReference>
<dbReference type="RefSeq" id="WP_058615055.1">
    <property type="nucleotide sequence ID" value="NZ_LDRV01000112.1"/>
</dbReference>
<dbReference type="AlphaFoldDB" id="A0A147F4A7"/>
<dbReference type="GO" id="GO:0016491">
    <property type="term" value="F:oxidoreductase activity"/>
    <property type="evidence" value="ECO:0007669"/>
    <property type="project" value="UniProtKB-KW"/>
</dbReference>
<reference evidence="4 5" key="1">
    <citation type="journal article" date="2016" name="Front. Microbiol.">
        <title>Genomic Resource of Rice Seed Associated Bacteria.</title>
        <authorList>
            <person name="Midha S."/>
            <person name="Bansal K."/>
            <person name="Sharma S."/>
            <person name="Kumar N."/>
            <person name="Patil P.P."/>
            <person name="Chaudhry V."/>
            <person name="Patil P.B."/>
        </authorList>
    </citation>
    <scope>NUCLEOTIDE SEQUENCE [LARGE SCALE GENOMIC DNA]</scope>
    <source>
        <strain evidence="4 5">RSA3</strain>
    </source>
</reference>
<dbReference type="InterPro" id="IPR023210">
    <property type="entry name" value="NADP_OxRdtase_dom"/>
</dbReference>
<dbReference type="InterPro" id="IPR036812">
    <property type="entry name" value="NAD(P)_OxRdtase_dom_sf"/>
</dbReference>
<evidence type="ECO:0000313" key="4">
    <source>
        <dbReference type="EMBL" id="KTS07997.1"/>
    </source>
</evidence>
<comment type="caution">
    <text evidence="4">The sequence shown here is derived from an EMBL/GenBank/DDBJ whole genome shotgun (WGS) entry which is preliminary data.</text>
</comment>
<dbReference type="FunFam" id="3.20.20.100:FF:000004">
    <property type="entry name" value="Oxidoreductase, aldo/keto reductase"/>
    <property type="match status" value="1"/>
</dbReference>
<dbReference type="GO" id="GO:0005829">
    <property type="term" value="C:cytosol"/>
    <property type="evidence" value="ECO:0007669"/>
    <property type="project" value="UniProtKB-ARBA"/>
</dbReference>
<accession>A0A147F4A7</accession>
<keyword evidence="1" id="KW-0560">Oxidoreductase</keyword>
<evidence type="ECO:0000256" key="1">
    <source>
        <dbReference type="ARBA" id="ARBA00023002"/>
    </source>
</evidence>
<name>A0A147F4A7_MICTE</name>
<feature type="region of interest" description="Disordered" evidence="2">
    <location>
        <begin position="314"/>
        <end position="335"/>
    </location>
</feature>
<evidence type="ECO:0000313" key="5">
    <source>
        <dbReference type="Proteomes" id="UP000072189"/>
    </source>
</evidence>
<protein>
    <submittedName>
        <fullName evidence="4">Aldo/keto reductase</fullName>
    </submittedName>
</protein>
<dbReference type="SUPFAM" id="SSF51430">
    <property type="entry name" value="NAD(P)-linked oxidoreductase"/>
    <property type="match status" value="1"/>
</dbReference>
<evidence type="ECO:0000256" key="2">
    <source>
        <dbReference type="SAM" id="MobiDB-lite"/>
    </source>
</evidence>